<dbReference type="EMBL" id="RCCT01000002">
    <property type="protein sequence ID" value="RLK08094.1"/>
    <property type="molecule type" value="Genomic_DNA"/>
</dbReference>
<dbReference type="PANTHER" id="PTHR46268:SF6">
    <property type="entry name" value="UNIVERSAL STRESS PROTEIN UP12"/>
    <property type="match status" value="1"/>
</dbReference>
<dbReference type="SUPFAM" id="SSF52402">
    <property type="entry name" value="Adenine nucleotide alpha hydrolases-like"/>
    <property type="match status" value="1"/>
</dbReference>
<organism evidence="3 4">
    <name type="scientific">Ruegeria conchae</name>
    <dbReference type="NCBI Taxonomy" id="981384"/>
    <lineage>
        <taxon>Bacteria</taxon>
        <taxon>Pseudomonadati</taxon>
        <taxon>Pseudomonadota</taxon>
        <taxon>Alphaproteobacteria</taxon>
        <taxon>Rhodobacterales</taxon>
        <taxon>Roseobacteraceae</taxon>
        <taxon>Ruegeria</taxon>
    </lineage>
</organism>
<dbReference type="InterPro" id="IPR006016">
    <property type="entry name" value="UspA"/>
</dbReference>
<dbReference type="RefSeq" id="WP_029621604.1">
    <property type="nucleotide sequence ID" value="NZ_AEYW01000001.1"/>
</dbReference>
<keyword evidence="4" id="KW-1185">Reference proteome</keyword>
<feature type="domain" description="UspA" evidence="2">
    <location>
        <begin position="1"/>
        <end position="137"/>
    </location>
</feature>
<comment type="similarity">
    <text evidence="1">Belongs to the universal stress protein A family.</text>
</comment>
<evidence type="ECO:0000259" key="2">
    <source>
        <dbReference type="Pfam" id="PF00582"/>
    </source>
</evidence>
<comment type="caution">
    <text evidence="3">The sequence shown here is derived from an EMBL/GenBank/DDBJ whole genome shotgun (WGS) entry which is preliminary data.</text>
</comment>
<dbReference type="PRINTS" id="PR01438">
    <property type="entry name" value="UNVRSLSTRESS"/>
</dbReference>
<sequence length="137" mass="14543">MFKHIMVPVDLHLPPEVKKATEVAAQLANWQGAKVTVVSVTGTQLGDVNLSKDAIEQKLKDCAGEIAEQSGAPVATRNIHSVDVAAEVDGDLTRAAEDIGADLIVVGTHAPRITDYIFSSHAGYLAKHASMSVFVVR</sequence>
<evidence type="ECO:0000313" key="4">
    <source>
        <dbReference type="Proteomes" id="UP000271700"/>
    </source>
</evidence>
<evidence type="ECO:0000313" key="3">
    <source>
        <dbReference type="EMBL" id="RLK08094.1"/>
    </source>
</evidence>
<dbReference type="CDD" id="cd00293">
    <property type="entry name" value="USP-like"/>
    <property type="match status" value="1"/>
</dbReference>
<name>A0A497ZQN1_9RHOB</name>
<dbReference type="Gene3D" id="3.40.50.620">
    <property type="entry name" value="HUPs"/>
    <property type="match status" value="1"/>
</dbReference>
<dbReference type="InterPro" id="IPR006015">
    <property type="entry name" value="Universal_stress_UspA"/>
</dbReference>
<dbReference type="STRING" id="981384.GCA_000192475_04368"/>
<dbReference type="Pfam" id="PF00582">
    <property type="entry name" value="Usp"/>
    <property type="match status" value="1"/>
</dbReference>
<gene>
    <name evidence="3" type="ORF">CLV75_1763</name>
</gene>
<dbReference type="InterPro" id="IPR014729">
    <property type="entry name" value="Rossmann-like_a/b/a_fold"/>
</dbReference>
<proteinExistence type="inferred from homology"/>
<accession>A0A497ZQN1</accession>
<protein>
    <submittedName>
        <fullName evidence="3">Nucleotide-binding universal stress UspA family protein</fullName>
    </submittedName>
</protein>
<evidence type="ECO:0000256" key="1">
    <source>
        <dbReference type="ARBA" id="ARBA00008791"/>
    </source>
</evidence>
<dbReference type="OrthoDB" id="9792500at2"/>
<dbReference type="AlphaFoldDB" id="A0A497ZQN1"/>
<reference evidence="3 4" key="1">
    <citation type="submission" date="2018-10" db="EMBL/GenBank/DDBJ databases">
        <title>Genomic Encyclopedia of Archaeal and Bacterial Type Strains, Phase II (KMG-II): from individual species to whole genera.</title>
        <authorList>
            <person name="Goeker M."/>
        </authorList>
    </citation>
    <scope>NUCLEOTIDE SEQUENCE [LARGE SCALE GENOMIC DNA]</scope>
    <source>
        <strain evidence="3 4">DSM 29317</strain>
    </source>
</reference>
<dbReference type="Proteomes" id="UP000271700">
    <property type="component" value="Unassembled WGS sequence"/>
</dbReference>
<dbReference type="PANTHER" id="PTHR46268">
    <property type="entry name" value="STRESS RESPONSE PROTEIN NHAX"/>
    <property type="match status" value="1"/>
</dbReference>